<keyword evidence="3" id="KW-0597">Phosphoprotein</keyword>
<dbReference type="Pfam" id="PF02878">
    <property type="entry name" value="PGM_PMM_I"/>
    <property type="match status" value="1"/>
</dbReference>
<dbReference type="EC" id="5.4.2.2" evidence="5"/>
<dbReference type="SUPFAM" id="SSF53738">
    <property type="entry name" value="Phosphoglucomutase, first 3 domains"/>
    <property type="match status" value="1"/>
</dbReference>
<dbReference type="Gene3D" id="3.40.120.10">
    <property type="entry name" value="Alpha-D-Glucose-1,6-Bisphosphate, subunit A, domain 3"/>
    <property type="match status" value="1"/>
</dbReference>
<dbReference type="InterPro" id="IPR050060">
    <property type="entry name" value="Phosphoglucosamine_mutase"/>
</dbReference>
<organism evidence="5 6">
    <name type="scientific">Ignisphaera aggregans</name>
    <dbReference type="NCBI Taxonomy" id="334771"/>
    <lineage>
        <taxon>Archaea</taxon>
        <taxon>Thermoproteota</taxon>
        <taxon>Thermoprotei</taxon>
        <taxon>Desulfurococcales</taxon>
        <taxon>Desulfurococcaceae</taxon>
        <taxon>Ignisphaera</taxon>
    </lineage>
</organism>
<sequence>MHYLPNEETRKLFGTDGVRWIANQSYDPTFAMRLAMAIASYFPPGARALVGCDARIANPSIYNAVLSALAASGSKVYDAGLAPTPALQLAVRDFGFDYGVIVTASHNPPEWVGIKVVLSDGVEAPPSVDVE</sequence>
<gene>
    <name evidence="5" type="ORF">EYH02_05345</name>
</gene>
<dbReference type="EC" id="5.4.2.8" evidence="5"/>
<evidence type="ECO:0000313" key="6">
    <source>
        <dbReference type="Proteomes" id="UP000605805"/>
    </source>
</evidence>
<dbReference type="GO" id="GO:0005975">
    <property type="term" value="P:carbohydrate metabolic process"/>
    <property type="evidence" value="ECO:0007669"/>
    <property type="project" value="InterPro"/>
</dbReference>
<dbReference type="Proteomes" id="UP000605805">
    <property type="component" value="Unassembled WGS sequence"/>
</dbReference>
<dbReference type="GO" id="GO:0004615">
    <property type="term" value="F:phosphomannomutase activity"/>
    <property type="evidence" value="ECO:0007669"/>
    <property type="project" value="UniProtKB-EC"/>
</dbReference>
<evidence type="ECO:0000256" key="3">
    <source>
        <dbReference type="ARBA" id="ARBA00022553"/>
    </source>
</evidence>
<comment type="cofactor">
    <cofactor evidence="1">
        <name>Mg(2+)</name>
        <dbReference type="ChEBI" id="CHEBI:18420"/>
    </cofactor>
</comment>
<protein>
    <submittedName>
        <fullName evidence="5">Phosphoglucosamine mutase</fullName>
        <ecNumber evidence="5">5.4.2.2</ecNumber>
        <ecNumber evidence="5">5.4.2.8</ecNumber>
    </submittedName>
</protein>
<dbReference type="PROSITE" id="PS00710">
    <property type="entry name" value="PGM_PMM"/>
    <property type="match status" value="1"/>
</dbReference>
<comment type="caution">
    <text evidence="5">The sequence shown here is derived from an EMBL/GenBank/DDBJ whole genome shotgun (WGS) entry which is preliminary data.</text>
</comment>
<dbReference type="GO" id="GO:0000287">
    <property type="term" value="F:magnesium ion binding"/>
    <property type="evidence" value="ECO:0007669"/>
    <property type="project" value="InterPro"/>
</dbReference>
<dbReference type="InterPro" id="IPR016055">
    <property type="entry name" value="A-D-PHexomutase_a/b/a-I/II/III"/>
</dbReference>
<comment type="similarity">
    <text evidence="2">Belongs to the phosphohexose mutase family.</text>
</comment>
<name>A0A832Z442_9CREN</name>
<dbReference type="InterPro" id="IPR016066">
    <property type="entry name" value="A-D-PHexomutase_CS"/>
</dbReference>
<dbReference type="EMBL" id="DQTV01000103">
    <property type="protein sequence ID" value="HIP57473.1"/>
    <property type="molecule type" value="Genomic_DNA"/>
</dbReference>
<proteinExistence type="inferred from homology"/>
<accession>A0A832Z442</accession>
<evidence type="ECO:0000256" key="1">
    <source>
        <dbReference type="ARBA" id="ARBA00001946"/>
    </source>
</evidence>
<feature type="domain" description="Alpha-D-phosphohexomutase alpha/beta/alpha" evidence="4">
    <location>
        <begin position="10"/>
        <end position="129"/>
    </location>
</feature>
<keyword evidence="5" id="KW-0413">Isomerase</keyword>
<dbReference type="PANTHER" id="PTHR42946:SF1">
    <property type="entry name" value="PHOSPHOGLUCOMUTASE (ALPHA-D-GLUCOSE-1,6-BISPHOSPHATE-DEPENDENT)"/>
    <property type="match status" value="1"/>
</dbReference>
<feature type="non-terminal residue" evidence="5">
    <location>
        <position position="131"/>
    </location>
</feature>
<dbReference type="PANTHER" id="PTHR42946">
    <property type="entry name" value="PHOSPHOHEXOSE MUTASE"/>
    <property type="match status" value="1"/>
</dbReference>
<evidence type="ECO:0000256" key="2">
    <source>
        <dbReference type="ARBA" id="ARBA00010231"/>
    </source>
</evidence>
<evidence type="ECO:0000259" key="4">
    <source>
        <dbReference type="Pfam" id="PF02878"/>
    </source>
</evidence>
<evidence type="ECO:0000313" key="5">
    <source>
        <dbReference type="EMBL" id="HIP57473.1"/>
    </source>
</evidence>
<dbReference type="AlphaFoldDB" id="A0A832Z442"/>
<dbReference type="GO" id="GO:0004614">
    <property type="term" value="F:phosphoglucomutase activity"/>
    <property type="evidence" value="ECO:0007669"/>
    <property type="project" value="UniProtKB-EC"/>
</dbReference>
<dbReference type="InterPro" id="IPR005844">
    <property type="entry name" value="A-D-PHexomutase_a/b/a-I"/>
</dbReference>
<reference evidence="5" key="1">
    <citation type="journal article" date="2020" name="ISME J.">
        <title>Gammaproteobacteria mediating utilization of methyl-, sulfur- and petroleum organic compounds in deep ocean hydrothermal plumes.</title>
        <authorList>
            <person name="Zhou Z."/>
            <person name="Liu Y."/>
            <person name="Pan J."/>
            <person name="Cron B.R."/>
            <person name="Toner B.M."/>
            <person name="Anantharaman K."/>
            <person name="Breier J.A."/>
            <person name="Dick G.J."/>
            <person name="Li M."/>
        </authorList>
    </citation>
    <scope>NUCLEOTIDE SEQUENCE</scope>
    <source>
        <strain evidence="5">SZUA-1435</strain>
    </source>
</reference>